<gene>
    <name evidence="1" type="ORF">IscW_ISCW013431</name>
</gene>
<organism>
    <name type="scientific">Ixodes scapularis</name>
    <name type="common">Black-legged tick</name>
    <name type="synonym">Deer tick</name>
    <dbReference type="NCBI Taxonomy" id="6945"/>
    <lineage>
        <taxon>Eukaryota</taxon>
        <taxon>Metazoa</taxon>
        <taxon>Ecdysozoa</taxon>
        <taxon>Arthropoda</taxon>
        <taxon>Chelicerata</taxon>
        <taxon>Arachnida</taxon>
        <taxon>Acari</taxon>
        <taxon>Parasitiformes</taxon>
        <taxon>Ixodida</taxon>
        <taxon>Ixodoidea</taxon>
        <taxon>Ixodidae</taxon>
        <taxon>Ixodinae</taxon>
        <taxon>Ixodes</taxon>
    </lineage>
</organism>
<evidence type="ECO:0000313" key="3">
    <source>
        <dbReference type="Proteomes" id="UP000001555"/>
    </source>
</evidence>
<dbReference type="EMBL" id="ABJB010687647">
    <property type="status" value="NOT_ANNOTATED_CDS"/>
    <property type="molecule type" value="Genomic_DNA"/>
</dbReference>
<dbReference type="AlphaFoldDB" id="B7QCZ3"/>
<evidence type="ECO:0000313" key="1">
    <source>
        <dbReference type="EMBL" id="EEC16715.1"/>
    </source>
</evidence>
<dbReference type="EnsemblMetazoa" id="ISCW013431-RA">
    <property type="protein sequence ID" value="ISCW013431-PA"/>
    <property type="gene ID" value="ISCW013431"/>
</dbReference>
<name>B7QCZ3_IXOSC</name>
<sequence length="139" mass="15439">MDPSPKSELHLRQASWAYDVVQTLIGAFKFAGTTTLCEVVRRCRNAFVVCVDALSSSAFSAMSSAPDSPGDPEFRHGVSSPVFLWITSLFGDACDWARARVGLVWVLVVRWMSRFQLVFEWTTSSVLTLKQNGDAKCTR</sequence>
<dbReference type="EMBL" id="DS910428">
    <property type="protein sequence ID" value="EEC16715.1"/>
    <property type="molecule type" value="Genomic_DNA"/>
</dbReference>
<dbReference type="HOGENOM" id="CLU_1847354_0_0_1"/>
<proteinExistence type="predicted"/>
<dbReference type="VEuPathDB" id="VectorBase:ISCI013431"/>
<protein>
    <submittedName>
        <fullName evidence="1 2">Uncharacterized protein</fullName>
    </submittedName>
</protein>
<dbReference type="VEuPathDB" id="VectorBase:ISCW013431"/>
<reference evidence="1 3" key="1">
    <citation type="submission" date="2008-03" db="EMBL/GenBank/DDBJ databases">
        <title>Annotation of Ixodes scapularis.</title>
        <authorList>
            <consortium name="Ixodes scapularis Genome Project Consortium"/>
            <person name="Caler E."/>
            <person name="Hannick L.I."/>
            <person name="Bidwell S."/>
            <person name="Joardar V."/>
            <person name="Thiagarajan M."/>
            <person name="Amedeo P."/>
            <person name="Galinsky K.J."/>
            <person name="Schobel S."/>
            <person name="Inman J."/>
            <person name="Hostetler J."/>
            <person name="Miller J."/>
            <person name="Hammond M."/>
            <person name="Megy K."/>
            <person name="Lawson D."/>
            <person name="Kodira C."/>
            <person name="Sutton G."/>
            <person name="Meyer J."/>
            <person name="Hill C.A."/>
            <person name="Birren B."/>
            <person name="Nene V."/>
            <person name="Collins F."/>
            <person name="Alarcon-Chaidez F."/>
            <person name="Wikel S."/>
            <person name="Strausberg R."/>
        </authorList>
    </citation>
    <scope>NUCLEOTIDE SEQUENCE [LARGE SCALE GENOMIC DNA]</scope>
    <source>
        <strain evidence="3">Wikel</strain>
        <strain evidence="1">Wikel colony</strain>
    </source>
</reference>
<evidence type="ECO:0000313" key="2">
    <source>
        <dbReference type="EnsemblMetazoa" id="ISCW013431-PA"/>
    </source>
</evidence>
<dbReference type="PaxDb" id="6945-B7QCZ3"/>
<reference evidence="2" key="2">
    <citation type="submission" date="2020-05" db="UniProtKB">
        <authorList>
            <consortium name="EnsemblMetazoa"/>
        </authorList>
    </citation>
    <scope>IDENTIFICATION</scope>
    <source>
        <strain evidence="2">wikel</strain>
    </source>
</reference>
<accession>B7QCZ3</accession>
<keyword evidence="3" id="KW-1185">Reference proteome</keyword>
<dbReference type="Proteomes" id="UP000001555">
    <property type="component" value="Unassembled WGS sequence"/>
</dbReference>
<dbReference type="InParanoid" id="B7QCZ3"/>